<accession>A0A6G0YMT8</accession>
<keyword evidence="2" id="KW-1185">Reference proteome</keyword>
<reference evidence="1 2" key="1">
    <citation type="submission" date="2019-08" db="EMBL/GenBank/DDBJ databases">
        <title>Whole genome of Aphis craccivora.</title>
        <authorList>
            <person name="Voronova N.V."/>
            <person name="Shulinski R.S."/>
            <person name="Bandarenka Y.V."/>
            <person name="Zhorov D.G."/>
            <person name="Warner D."/>
        </authorList>
    </citation>
    <scope>NUCLEOTIDE SEQUENCE [LARGE SCALE GENOMIC DNA]</scope>
    <source>
        <strain evidence="1">180601</strain>
        <tissue evidence="1">Whole Body</tissue>
    </source>
</reference>
<dbReference type="Proteomes" id="UP000478052">
    <property type="component" value="Unassembled WGS sequence"/>
</dbReference>
<evidence type="ECO:0000313" key="1">
    <source>
        <dbReference type="EMBL" id="KAF0758595.1"/>
    </source>
</evidence>
<evidence type="ECO:0000313" key="2">
    <source>
        <dbReference type="Proteomes" id="UP000478052"/>
    </source>
</evidence>
<comment type="caution">
    <text evidence="1">The sequence shown here is derived from an EMBL/GenBank/DDBJ whole genome shotgun (WGS) entry which is preliminary data.</text>
</comment>
<dbReference type="EMBL" id="VUJU01003257">
    <property type="protein sequence ID" value="KAF0758595.1"/>
    <property type="molecule type" value="Genomic_DNA"/>
</dbReference>
<dbReference type="OrthoDB" id="10440547at2759"/>
<dbReference type="AlphaFoldDB" id="A0A6G0YMT8"/>
<gene>
    <name evidence="1" type="ORF">FWK35_00007508</name>
</gene>
<organism evidence="1 2">
    <name type="scientific">Aphis craccivora</name>
    <name type="common">Cowpea aphid</name>
    <dbReference type="NCBI Taxonomy" id="307492"/>
    <lineage>
        <taxon>Eukaryota</taxon>
        <taxon>Metazoa</taxon>
        <taxon>Ecdysozoa</taxon>
        <taxon>Arthropoda</taxon>
        <taxon>Hexapoda</taxon>
        <taxon>Insecta</taxon>
        <taxon>Pterygota</taxon>
        <taxon>Neoptera</taxon>
        <taxon>Paraneoptera</taxon>
        <taxon>Hemiptera</taxon>
        <taxon>Sternorrhyncha</taxon>
        <taxon>Aphidomorpha</taxon>
        <taxon>Aphidoidea</taxon>
        <taxon>Aphididae</taxon>
        <taxon>Aphidini</taxon>
        <taxon>Aphis</taxon>
        <taxon>Aphis</taxon>
    </lineage>
</organism>
<sequence length="213" mass="24910">MEQVVQVDVLSEHNYVYLEGQFAMENHLIDHNYNAPIEDNSDVKIEDENIEPNSNLPVYQPPGVHDKSNIYIDNFQYKYNKKSVLRNLMYLICEKQRNKKVNEYCPATAIIENMHDPENRMWLQPGGHNHGAVDKDLYMPYLRRAIAIYREEGNNISYPAGSLGYTFQQAQHRCKRIKNCRRPKIPDTIPALIHSLNMPEHITYRITLHEPSS</sequence>
<name>A0A6G0YMT8_APHCR</name>
<proteinExistence type="predicted"/>
<protein>
    <submittedName>
        <fullName evidence="1">MULE domain-containing protein</fullName>
    </submittedName>
</protein>